<accession>A0A658QVU3</accession>
<evidence type="ECO:0000313" key="2">
    <source>
        <dbReference type="EMBL" id="SAL26875.1"/>
    </source>
</evidence>
<gene>
    <name evidence="2" type="ORF">AWB72_02091</name>
</gene>
<protein>
    <submittedName>
        <fullName evidence="2">Outer membrane protein TolC</fullName>
    </submittedName>
</protein>
<proteinExistence type="predicted"/>
<dbReference type="AlphaFoldDB" id="A0A658QVU3"/>
<name>A0A658QVU3_9BURK</name>
<dbReference type="Gene3D" id="1.20.1600.10">
    <property type="entry name" value="Outer membrane efflux proteins (OEP)"/>
    <property type="match status" value="1"/>
</dbReference>
<dbReference type="RefSeq" id="WP_244285580.1">
    <property type="nucleotide sequence ID" value="NZ_FCNV02000003.1"/>
</dbReference>
<dbReference type="EMBL" id="FCNV02000003">
    <property type="protein sequence ID" value="SAL26875.1"/>
    <property type="molecule type" value="Genomic_DNA"/>
</dbReference>
<evidence type="ECO:0000256" key="1">
    <source>
        <dbReference type="SAM" id="SignalP"/>
    </source>
</evidence>
<comment type="caution">
    <text evidence="2">The sequence shown here is derived from an EMBL/GenBank/DDBJ whole genome shotgun (WGS) entry which is preliminary data.</text>
</comment>
<dbReference type="SUPFAM" id="SSF56954">
    <property type="entry name" value="Outer membrane efflux proteins (OEP)"/>
    <property type="match status" value="1"/>
</dbReference>
<keyword evidence="1" id="KW-0732">Signal</keyword>
<evidence type="ECO:0000313" key="3">
    <source>
        <dbReference type="Proteomes" id="UP000198263"/>
    </source>
</evidence>
<feature type="signal peptide" evidence="1">
    <location>
        <begin position="1"/>
        <end position="23"/>
    </location>
</feature>
<organism evidence="2 3">
    <name type="scientific">Caballeronia concitans</name>
    <dbReference type="NCBI Taxonomy" id="1777133"/>
    <lineage>
        <taxon>Bacteria</taxon>
        <taxon>Pseudomonadati</taxon>
        <taxon>Pseudomonadota</taxon>
        <taxon>Betaproteobacteria</taxon>
        <taxon>Burkholderiales</taxon>
        <taxon>Burkholderiaceae</taxon>
        <taxon>Caballeronia</taxon>
    </lineage>
</organism>
<reference evidence="2 3" key="1">
    <citation type="submission" date="2016-01" db="EMBL/GenBank/DDBJ databases">
        <authorList>
            <person name="Peeters C."/>
        </authorList>
    </citation>
    <scope>NUCLEOTIDE SEQUENCE [LARGE SCALE GENOMIC DNA]</scope>
    <source>
        <strain evidence="2">LMG 29315</strain>
    </source>
</reference>
<feature type="chain" id="PRO_5024937753" evidence="1">
    <location>
        <begin position="24"/>
        <end position="92"/>
    </location>
</feature>
<dbReference type="Proteomes" id="UP000198263">
    <property type="component" value="Unassembled WGS sequence"/>
</dbReference>
<keyword evidence="3" id="KW-1185">Reference proteome</keyword>
<sequence>MLKRSLSICALASALVFVDAARADDLIAIVQQALDHDAELGQARAGYEAAKQAVPIARAALLPQIVGGWGAHTTVSTWTAFRVRSIGRTAGW</sequence>